<sequence>MKAKVFDFYEDKGLKYCFDFGEEYGGEFISDELGNIDAPLLSVFRTRVASMNIKNKKAKTDA</sequence>
<accession>A0A511XIR6</accession>
<dbReference type="EMBL" id="BJYG01000011">
    <property type="protein sequence ID" value="GEN62832.1"/>
    <property type="molecule type" value="Genomic_DNA"/>
</dbReference>
<proteinExistence type="predicted"/>
<comment type="caution">
    <text evidence="1">The sequence shown here is derived from an EMBL/GenBank/DDBJ whole genome shotgun (WGS) entry which is preliminary data.</text>
</comment>
<dbReference type="Proteomes" id="UP000321746">
    <property type="component" value="Unassembled WGS sequence"/>
</dbReference>
<evidence type="ECO:0000313" key="2">
    <source>
        <dbReference type="Proteomes" id="UP000321746"/>
    </source>
</evidence>
<protein>
    <submittedName>
        <fullName evidence="1">Uncharacterized protein</fullName>
    </submittedName>
</protein>
<name>A0A511XIR6_9PROT</name>
<gene>
    <name evidence="1" type="ORF">AOE01nite_10560</name>
</gene>
<keyword evidence="2" id="KW-1185">Reference proteome</keyword>
<dbReference type="AlphaFoldDB" id="A0A511XIR6"/>
<evidence type="ECO:0000313" key="1">
    <source>
        <dbReference type="EMBL" id="GEN62832.1"/>
    </source>
</evidence>
<reference evidence="1 2" key="1">
    <citation type="submission" date="2019-07" db="EMBL/GenBank/DDBJ databases">
        <title>Whole genome shotgun sequence of Acetobacter oeni NBRC 105207.</title>
        <authorList>
            <person name="Hosoyama A."/>
            <person name="Uohara A."/>
            <person name="Ohji S."/>
            <person name="Ichikawa N."/>
        </authorList>
    </citation>
    <scope>NUCLEOTIDE SEQUENCE [LARGE SCALE GENOMIC DNA]</scope>
    <source>
        <strain evidence="1 2">NBRC 105207</strain>
    </source>
</reference>
<organism evidence="1 2">
    <name type="scientific">Acetobacter oeni</name>
    <dbReference type="NCBI Taxonomy" id="304077"/>
    <lineage>
        <taxon>Bacteria</taxon>
        <taxon>Pseudomonadati</taxon>
        <taxon>Pseudomonadota</taxon>
        <taxon>Alphaproteobacteria</taxon>
        <taxon>Acetobacterales</taxon>
        <taxon>Acetobacteraceae</taxon>
        <taxon>Acetobacter</taxon>
    </lineage>
</organism>